<organism evidence="2 3">
    <name type="scientific">Piloderma croceum (strain F 1598)</name>
    <dbReference type="NCBI Taxonomy" id="765440"/>
    <lineage>
        <taxon>Eukaryota</taxon>
        <taxon>Fungi</taxon>
        <taxon>Dikarya</taxon>
        <taxon>Basidiomycota</taxon>
        <taxon>Agaricomycotina</taxon>
        <taxon>Agaricomycetes</taxon>
        <taxon>Agaricomycetidae</taxon>
        <taxon>Atheliales</taxon>
        <taxon>Atheliaceae</taxon>
        <taxon>Piloderma</taxon>
    </lineage>
</organism>
<name>A0A0C3B5H6_PILCF</name>
<evidence type="ECO:0000313" key="3">
    <source>
        <dbReference type="Proteomes" id="UP000054166"/>
    </source>
</evidence>
<evidence type="ECO:0000256" key="1">
    <source>
        <dbReference type="SAM" id="MobiDB-lite"/>
    </source>
</evidence>
<dbReference type="EMBL" id="KN832998">
    <property type="protein sequence ID" value="KIM81498.1"/>
    <property type="molecule type" value="Genomic_DNA"/>
</dbReference>
<evidence type="ECO:0000313" key="2">
    <source>
        <dbReference type="EMBL" id="KIM81498.1"/>
    </source>
</evidence>
<protein>
    <submittedName>
        <fullName evidence="2">Uncharacterized protein</fullName>
    </submittedName>
</protein>
<dbReference type="AlphaFoldDB" id="A0A0C3B5H6"/>
<proteinExistence type="predicted"/>
<feature type="region of interest" description="Disordered" evidence="1">
    <location>
        <begin position="1"/>
        <end position="24"/>
    </location>
</feature>
<reference evidence="3" key="2">
    <citation type="submission" date="2015-01" db="EMBL/GenBank/DDBJ databases">
        <title>Evolutionary Origins and Diversification of the Mycorrhizal Mutualists.</title>
        <authorList>
            <consortium name="DOE Joint Genome Institute"/>
            <consortium name="Mycorrhizal Genomics Consortium"/>
            <person name="Kohler A."/>
            <person name="Kuo A."/>
            <person name="Nagy L.G."/>
            <person name="Floudas D."/>
            <person name="Copeland A."/>
            <person name="Barry K.W."/>
            <person name="Cichocki N."/>
            <person name="Veneault-Fourrey C."/>
            <person name="LaButti K."/>
            <person name="Lindquist E.A."/>
            <person name="Lipzen A."/>
            <person name="Lundell T."/>
            <person name="Morin E."/>
            <person name="Murat C."/>
            <person name="Riley R."/>
            <person name="Ohm R."/>
            <person name="Sun H."/>
            <person name="Tunlid A."/>
            <person name="Henrissat B."/>
            <person name="Grigoriev I.V."/>
            <person name="Hibbett D.S."/>
            <person name="Martin F."/>
        </authorList>
    </citation>
    <scope>NUCLEOTIDE SEQUENCE [LARGE SCALE GENOMIC DNA]</scope>
    <source>
        <strain evidence="3">F 1598</strain>
    </source>
</reference>
<gene>
    <name evidence="2" type="ORF">PILCRDRAFT_821288</name>
</gene>
<dbReference type="Proteomes" id="UP000054166">
    <property type="component" value="Unassembled WGS sequence"/>
</dbReference>
<dbReference type="HOGENOM" id="CLU_3069515_0_0_1"/>
<keyword evidence="3" id="KW-1185">Reference proteome</keyword>
<accession>A0A0C3B5H6</accession>
<reference evidence="2 3" key="1">
    <citation type="submission" date="2014-04" db="EMBL/GenBank/DDBJ databases">
        <authorList>
            <consortium name="DOE Joint Genome Institute"/>
            <person name="Kuo A."/>
            <person name="Tarkka M."/>
            <person name="Buscot F."/>
            <person name="Kohler A."/>
            <person name="Nagy L.G."/>
            <person name="Floudas D."/>
            <person name="Copeland A."/>
            <person name="Barry K.W."/>
            <person name="Cichocki N."/>
            <person name="Veneault-Fourrey C."/>
            <person name="LaButti K."/>
            <person name="Lindquist E.A."/>
            <person name="Lipzen A."/>
            <person name="Lundell T."/>
            <person name="Morin E."/>
            <person name="Murat C."/>
            <person name="Sun H."/>
            <person name="Tunlid A."/>
            <person name="Henrissat B."/>
            <person name="Grigoriev I.V."/>
            <person name="Hibbett D.S."/>
            <person name="Martin F."/>
            <person name="Nordberg H.P."/>
            <person name="Cantor M.N."/>
            <person name="Hua S.X."/>
        </authorList>
    </citation>
    <scope>NUCLEOTIDE SEQUENCE [LARGE SCALE GENOMIC DNA]</scope>
    <source>
        <strain evidence="2 3">F 1598</strain>
    </source>
</reference>
<sequence length="53" mass="6108">MSEFIHDEKSSNSDDKVNDMEKNDSTWGLPYSLAPLQLKMQCSSRRRSATCRL</sequence>
<dbReference type="InParanoid" id="A0A0C3B5H6"/>